<keyword evidence="1" id="KW-1133">Transmembrane helix</keyword>
<accession>A0ABT5GH32</accession>
<evidence type="ECO:0000313" key="2">
    <source>
        <dbReference type="EMBL" id="MDC5697150.1"/>
    </source>
</evidence>
<evidence type="ECO:0000313" key="3">
    <source>
        <dbReference type="Proteomes" id="UP001150259"/>
    </source>
</evidence>
<gene>
    <name evidence="2" type="ORF">OO014_07755</name>
</gene>
<feature type="transmembrane region" description="Helical" evidence="1">
    <location>
        <begin position="53"/>
        <end position="78"/>
    </location>
</feature>
<keyword evidence="1" id="KW-0812">Transmembrane</keyword>
<sequence length="91" mass="8983">MSTHFVLRVAATLAAVGGFIILSTTRALAAVDPGLGAGSGAAPPPAPPTPVPFEVFGMAWQGALALSVALIAVVGLAYSVQHRRHAAGAPA</sequence>
<name>A0ABT5GH32_9MICO</name>
<dbReference type="EMBL" id="JAPFQL010000026">
    <property type="protein sequence ID" value="MDC5697150.1"/>
    <property type="molecule type" value="Genomic_DNA"/>
</dbReference>
<keyword evidence="3" id="KW-1185">Reference proteome</keyword>
<dbReference type="RefSeq" id="WP_272461724.1">
    <property type="nucleotide sequence ID" value="NZ_JAPFQL010000026.1"/>
</dbReference>
<keyword evidence="1" id="KW-0472">Membrane</keyword>
<organism evidence="2 3">
    <name type="scientific">Intrasporangium calvum</name>
    <dbReference type="NCBI Taxonomy" id="53358"/>
    <lineage>
        <taxon>Bacteria</taxon>
        <taxon>Bacillati</taxon>
        <taxon>Actinomycetota</taxon>
        <taxon>Actinomycetes</taxon>
        <taxon>Micrococcales</taxon>
        <taxon>Intrasporangiaceae</taxon>
        <taxon>Intrasporangium</taxon>
    </lineage>
</organism>
<dbReference type="Proteomes" id="UP001150259">
    <property type="component" value="Unassembled WGS sequence"/>
</dbReference>
<comment type="caution">
    <text evidence="2">The sequence shown here is derived from an EMBL/GenBank/DDBJ whole genome shotgun (WGS) entry which is preliminary data.</text>
</comment>
<evidence type="ECO:0000256" key="1">
    <source>
        <dbReference type="SAM" id="Phobius"/>
    </source>
</evidence>
<protein>
    <submittedName>
        <fullName evidence="2">Uncharacterized protein</fullName>
    </submittedName>
</protein>
<reference evidence="2 3" key="1">
    <citation type="submission" date="2022-11" db="EMBL/GenBank/DDBJ databases">
        <title>Anaerobic phenanthrene biodegradation by a DNRA strain PheN6.</title>
        <authorList>
            <person name="Zhang Z."/>
        </authorList>
    </citation>
    <scope>NUCLEOTIDE SEQUENCE [LARGE SCALE GENOMIC DNA]</scope>
    <source>
        <strain evidence="2 3">PheN6</strain>
    </source>
</reference>
<proteinExistence type="predicted"/>